<evidence type="ECO:0000313" key="2">
    <source>
        <dbReference type="Proteomes" id="UP000278907"/>
    </source>
</evidence>
<gene>
    <name evidence="1" type="ORF">D7Y13_35750</name>
</gene>
<organism evidence="1 2">
    <name type="scientific">Corallococcus praedator</name>
    <dbReference type="NCBI Taxonomy" id="2316724"/>
    <lineage>
        <taxon>Bacteria</taxon>
        <taxon>Pseudomonadati</taxon>
        <taxon>Myxococcota</taxon>
        <taxon>Myxococcia</taxon>
        <taxon>Myxococcales</taxon>
        <taxon>Cystobacterineae</taxon>
        <taxon>Myxococcaceae</taxon>
        <taxon>Corallococcus</taxon>
    </lineage>
</organism>
<proteinExistence type="predicted"/>
<comment type="caution">
    <text evidence="1">The sequence shown here is derived from an EMBL/GenBank/DDBJ whole genome shotgun (WGS) entry which is preliminary data.</text>
</comment>
<evidence type="ECO:0008006" key="3">
    <source>
        <dbReference type="Google" id="ProtNLM"/>
    </source>
</evidence>
<sequence>MHEIKFSFQVPTTPAITLPVAGQVSTTTRPRIEGQAGTDGPVVHILIDGREVGMVVPGADGAFFLEPFTPLTAGEHEVTAWSESLGVASLAATPVRFTTPAVVLADGGVVDMAVLVVPANGDTVGPTPLFAGTTTNGLTVGVVIDDGPDNIVPVDLLGRFRFQVPESEALSVGVHKVTVHAHNETGEDGPHSDVVGFEVVVAGDGGTGVDAGTADPAVPMMVVPAQDASVDPTPTFVGVALAGTTVRLELDGAPLATVTSDAEGVFRHEVGAGAALATGAHRIVAQVVTEEGEAGLRSPEVGFQVRGPTDLDVGCGCGAGPAGMISVWALVGLTALARRRARG</sequence>
<dbReference type="Proteomes" id="UP000278907">
    <property type="component" value="Unassembled WGS sequence"/>
</dbReference>
<keyword evidence="2" id="KW-1185">Reference proteome</keyword>
<name>A0ABX9Q6M7_9BACT</name>
<evidence type="ECO:0000313" key="1">
    <source>
        <dbReference type="EMBL" id="RKH92699.1"/>
    </source>
</evidence>
<accession>A0ABX9Q6M7</accession>
<reference evidence="1 2" key="1">
    <citation type="submission" date="2018-09" db="EMBL/GenBank/DDBJ databases">
        <authorList>
            <person name="Livingstone P.G."/>
            <person name="Whitworth D.E."/>
        </authorList>
    </citation>
    <scope>NUCLEOTIDE SEQUENCE [LARGE SCALE GENOMIC DNA]</scope>
    <source>
        <strain evidence="1 2">CA031B</strain>
    </source>
</reference>
<protein>
    <recommendedName>
        <fullName evidence="3">Bacterial Ig-like domain-containing protein</fullName>
    </recommendedName>
</protein>
<dbReference type="EMBL" id="RAWI01000450">
    <property type="protein sequence ID" value="RKH92699.1"/>
    <property type="molecule type" value="Genomic_DNA"/>
</dbReference>